<dbReference type="PANTHER" id="PTHR33885">
    <property type="entry name" value="PHAGE SHOCK PROTEIN C"/>
    <property type="match status" value="1"/>
</dbReference>
<keyword evidence="2" id="KW-1003">Cell membrane</keyword>
<evidence type="ECO:0000256" key="3">
    <source>
        <dbReference type="ARBA" id="ARBA00022692"/>
    </source>
</evidence>
<dbReference type="GO" id="GO:0005886">
    <property type="term" value="C:plasma membrane"/>
    <property type="evidence" value="ECO:0007669"/>
    <property type="project" value="UniProtKB-SubCell"/>
</dbReference>
<dbReference type="Proteomes" id="UP000515570">
    <property type="component" value="Chromosome"/>
</dbReference>
<dbReference type="RefSeq" id="WP_182385863.1">
    <property type="nucleotide sequence ID" value="NZ_CP059833.1"/>
</dbReference>
<accession>A0A7G5FEL5</accession>
<evidence type="ECO:0000256" key="2">
    <source>
        <dbReference type="ARBA" id="ARBA00022475"/>
    </source>
</evidence>
<evidence type="ECO:0000259" key="7">
    <source>
        <dbReference type="Pfam" id="PF04024"/>
    </source>
</evidence>
<evidence type="ECO:0000256" key="1">
    <source>
        <dbReference type="ARBA" id="ARBA00004162"/>
    </source>
</evidence>
<dbReference type="Pfam" id="PF04024">
    <property type="entry name" value="PspC"/>
    <property type="match status" value="1"/>
</dbReference>
<dbReference type="AlphaFoldDB" id="A0A7G5FEL5"/>
<dbReference type="EMBL" id="CP059833">
    <property type="protein sequence ID" value="QMV85056.1"/>
    <property type="molecule type" value="Genomic_DNA"/>
</dbReference>
<dbReference type="InterPro" id="IPR052027">
    <property type="entry name" value="PspC"/>
</dbReference>
<sequence length="76" mass="8315">MTTPHDYSKLDGTIPLLNRKMHRSKTNSVLFGVLGGIGETYDVDPNLLRVLAVVASLFTGIPVVIYIAAVVLMWNT</sequence>
<gene>
    <name evidence="8" type="ORF">HW450_12100</name>
</gene>
<comment type="subcellular location">
    <subcellularLocation>
        <location evidence="1">Cell membrane</location>
        <topology evidence="1">Single-pass membrane protein</topology>
    </subcellularLocation>
</comment>
<name>A0A7G5FEL5_9CORY</name>
<evidence type="ECO:0000256" key="5">
    <source>
        <dbReference type="ARBA" id="ARBA00023136"/>
    </source>
</evidence>
<keyword evidence="3 6" id="KW-0812">Transmembrane</keyword>
<feature type="transmembrane region" description="Helical" evidence="6">
    <location>
        <begin position="50"/>
        <end position="74"/>
    </location>
</feature>
<evidence type="ECO:0000313" key="8">
    <source>
        <dbReference type="EMBL" id="QMV85056.1"/>
    </source>
</evidence>
<protein>
    <submittedName>
        <fullName evidence="8">PspC domain-containing protein</fullName>
    </submittedName>
</protein>
<evidence type="ECO:0000313" key="9">
    <source>
        <dbReference type="Proteomes" id="UP000515570"/>
    </source>
</evidence>
<organism evidence="8 9">
    <name type="scientific">Corynebacterium hindlerae</name>
    <dbReference type="NCBI Taxonomy" id="699041"/>
    <lineage>
        <taxon>Bacteria</taxon>
        <taxon>Bacillati</taxon>
        <taxon>Actinomycetota</taxon>
        <taxon>Actinomycetes</taxon>
        <taxon>Mycobacteriales</taxon>
        <taxon>Corynebacteriaceae</taxon>
        <taxon>Corynebacterium</taxon>
    </lineage>
</organism>
<dbReference type="InterPro" id="IPR007168">
    <property type="entry name" value="Phageshock_PspC_N"/>
</dbReference>
<keyword evidence="9" id="KW-1185">Reference proteome</keyword>
<keyword evidence="4 6" id="KW-1133">Transmembrane helix</keyword>
<evidence type="ECO:0000256" key="4">
    <source>
        <dbReference type="ARBA" id="ARBA00022989"/>
    </source>
</evidence>
<reference evidence="8 9" key="1">
    <citation type="submission" date="2020-07" db="EMBL/GenBank/DDBJ databases">
        <title>non toxigenic Corynebacterium sp. nov from a clinical source.</title>
        <authorList>
            <person name="Bernier A.-M."/>
            <person name="Bernard K."/>
        </authorList>
    </citation>
    <scope>NUCLEOTIDE SEQUENCE [LARGE SCALE GENOMIC DNA]</scope>
    <source>
        <strain evidence="9">NML 93-0612</strain>
    </source>
</reference>
<evidence type="ECO:0000256" key="6">
    <source>
        <dbReference type="SAM" id="Phobius"/>
    </source>
</evidence>
<dbReference type="PANTHER" id="PTHR33885:SF3">
    <property type="entry name" value="PHAGE SHOCK PROTEIN C"/>
    <property type="match status" value="1"/>
</dbReference>
<feature type="domain" description="Phage shock protein PspC N-terminal" evidence="7">
    <location>
        <begin position="19"/>
        <end position="73"/>
    </location>
</feature>
<keyword evidence="5 6" id="KW-0472">Membrane</keyword>
<proteinExistence type="predicted"/>